<dbReference type="Gene3D" id="3.40.1280.10">
    <property type="match status" value="1"/>
</dbReference>
<comment type="similarity">
    <text evidence="1">Belongs to the class IV-like SAM-binding methyltransferase superfamily. RNA methyltransferase TrmH family.</text>
</comment>
<keyword evidence="2 5" id="KW-0489">Methyltransferase</keyword>
<dbReference type="Gene3D" id="3.30.1330.30">
    <property type="match status" value="1"/>
</dbReference>
<dbReference type="Proteomes" id="UP001595279">
    <property type="component" value="Unassembled WGS sequence"/>
</dbReference>
<name>A0ABV7CUM9_9BACI</name>
<keyword evidence="3" id="KW-0808">Transferase</keyword>
<dbReference type="InterPro" id="IPR001537">
    <property type="entry name" value="SpoU_MeTrfase"/>
</dbReference>
<accession>A0ABV7CUM9</accession>
<dbReference type="SUPFAM" id="SSF55315">
    <property type="entry name" value="L30e-like"/>
    <property type="match status" value="1"/>
</dbReference>
<evidence type="ECO:0000313" key="5">
    <source>
        <dbReference type="EMBL" id="MFC3040066.1"/>
    </source>
</evidence>
<dbReference type="GO" id="GO:0008168">
    <property type="term" value="F:methyltransferase activity"/>
    <property type="evidence" value="ECO:0007669"/>
    <property type="project" value="UniProtKB-KW"/>
</dbReference>
<comment type="caution">
    <text evidence="5">The sequence shown here is derived from an EMBL/GenBank/DDBJ whole genome shotgun (WGS) entry which is preliminary data.</text>
</comment>
<dbReference type="InterPro" id="IPR053888">
    <property type="entry name" value="MRM3-like_sub_bind"/>
</dbReference>
<dbReference type="GO" id="GO:0032259">
    <property type="term" value="P:methylation"/>
    <property type="evidence" value="ECO:0007669"/>
    <property type="project" value="UniProtKB-KW"/>
</dbReference>
<proteinExistence type="inferred from homology"/>
<dbReference type="InterPro" id="IPR051259">
    <property type="entry name" value="rRNA_Methyltransferase"/>
</dbReference>
<evidence type="ECO:0000259" key="4">
    <source>
        <dbReference type="SMART" id="SM00967"/>
    </source>
</evidence>
<evidence type="ECO:0000256" key="1">
    <source>
        <dbReference type="ARBA" id="ARBA00007228"/>
    </source>
</evidence>
<dbReference type="InterPro" id="IPR029064">
    <property type="entry name" value="Ribosomal_eL30-like_sf"/>
</dbReference>
<protein>
    <submittedName>
        <fullName evidence="5">TrmH family RNA methyltransferase</fullName>
    </submittedName>
</protein>
<dbReference type="RefSeq" id="WP_390270737.1">
    <property type="nucleotide sequence ID" value="NZ_JBHRSA010000031.1"/>
</dbReference>
<organism evidence="5 6">
    <name type="scientific">Virgibacillus xinjiangensis</name>
    <dbReference type="NCBI Taxonomy" id="393090"/>
    <lineage>
        <taxon>Bacteria</taxon>
        <taxon>Bacillati</taxon>
        <taxon>Bacillota</taxon>
        <taxon>Bacilli</taxon>
        <taxon>Bacillales</taxon>
        <taxon>Bacillaceae</taxon>
        <taxon>Virgibacillus</taxon>
    </lineage>
</organism>
<dbReference type="Pfam" id="PF22435">
    <property type="entry name" value="MRM3-like_sub_bind"/>
    <property type="match status" value="1"/>
</dbReference>
<dbReference type="InterPro" id="IPR029028">
    <property type="entry name" value="Alpha/beta_knot_MTases"/>
</dbReference>
<gene>
    <name evidence="5" type="ORF">ACFOGI_07360</name>
</gene>
<dbReference type="SUPFAM" id="SSF75217">
    <property type="entry name" value="alpha/beta knot"/>
    <property type="match status" value="1"/>
</dbReference>
<dbReference type="Pfam" id="PF00588">
    <property type="entry name" value="SpoU_methylase"/>
    <property type="match status" value="1"/>
</dbReference>
<dbReference type="InterPro" id="IPR029026">
    <property type="entry name" value="tRNA_m1G_MTases_N"/>
</dbReference>
<dbReference type="InterPro" id="IPR013123">
    <property type="entry name" value="SpoU_subst-bd"/>
</dbReference>
<dbReference type="CDD" id="cd18095">
    <property type="entry name" value="SpoU-like_rRNA-MTase"/>
    <property type="match status" value="1"/>
</dbReference>
<sequence>MIEDLMDRNEKIMITSVKNEKVKEWRKLHKRKGRTVSGTFLVEGYHLVEEAWKSGWKVKEIILAESADMPSWAKEMPIESVTASVFQHISQTETPQGIAAVVHMAAFEKIEGDFLVLIDSIQDPGNLGTIIRTADAAGVDGIVIGKGTVDLFNDKVLRSTQGSVFHLPVVQKELLEFIPRIQKDGFQVLATALENAVEYTEVGTIGKTAVMLGNEGAGVNEGLLSLADKIVHIPIYGQAESLNVSVAAGILMYHLRS</sequence>
<keyword evidence="6" id="KW-1185">Reference proteome</keyword>
<dbReference type="SMART" id="SM00967">
    <property type="entry name" value="SpoU_sub_bind"/>
    <property type="match status" value="1"/>
</dbReference>
<feature type="domain" description="RNA 2-O ribose methyltransferase substrate binding" evidence="4">
    <location>
        <begin position="41"/>
        <end position="108"/>
    </location>
</feature>
<evidence type="ECO:0000256" key="3">
    <source>
        <dbReference type="ARBA" id="ARBA00022679"/>
    </source>
</evidence>
<evidence type="ECO:0000256" key="2">
    <source>
        <dbReference type="ARBA" id="ARBA00022603"/>
    </source>
</evidence>
<evidence type="ECO:0000313" key="6">
    <source>
        <dbReference type="Proteomes" id="UP001595279"/>
    </source>
</evidence>
<reference evidence="6" key="1">
    <citation type="journal article" date="2019" name="Int. J. Syst. Evol. Microbiol.">
        <title>The Global Catalogue of Microorganisms (GCM) 10K type strain sequencing project: providing services to taxonomists for standard genome sequencing and annotation.</title>
        <authorList>
            <consortium name="The Broad Institute Genomics Platform"/>
            <consortium name="The Broad Institute Genome Sequencing Center for Infectious Disease"/>
            <person name="Wu L."/>
            <person name="Ma J."/>
        </authorList>
    </citation>
    <scope>NUCLEOTIDE SEQUENCE [LARGE SCALE GENOMIC DNA]</scope>
    <source>
        <strain evidence="6">KCTC 13128</strain>
    </source>
</reference>
<dbReference type="PANTHER" id="PTHR43191:SF2">
    <property type="entry name" value="RRNA METHYLTRANSFERASE 3, MITOCHONDRIAL"/>
    <property type="match status" value="1"/>
</dbReference>
<dbReference type="EMBL" id="JBHRSA010000031">
    <property type="protein sequence ID" value="MFC3040066.1"/>
    <property type="molecule type" value="Genomic_DNA"/>
</dbReference>
<dbReference type="PANTHER" id="PTHR43191">
    <property type="entry name" value="RRNA METHYLTRANSFERASE 3"/>
    <property type="match status" value="1"/>
</dbReference>